<dbReference type="InterPro" id="IPR002035">
    <property type="entry name" value="VWF_A"/>
</dbReference>
<dbReference type="CDD" id="cd00198">
    <property type="entry name" value="vWFA"/>
    <property type="match status" value="4"/>
</dbReference>
<evidence type="ECO:0000256" key="5">
    <source>
        <dbReference type="ARBA" id="ARBA00022741"/>
    </source>
</evidence>
<feature type="compositionally biased region" description="Polar residues" evidence="10">
    <location>
        <begin position="6192"/>
        <end position="6213"/>
    </location>
</feature>
<dbReference type="GO" id="GO:0000055">
    <property type="term" value="P:ribosomal large subunit export from nucleus"/>
    <property type="evidence" value="ECO:0007669"/>
    <property type="project" value="TreeGrafter"/>
</dbReference>
<dbReference type="Pfam" id="PF00092">
    <property type="entry name" value="VWA"/>
    <property type="match status" value="1"/>
</dbReference>
<dbReference type="InterPro" id="IPR011704">
    <property type="entry name" value="ATPase_dyneun-rel_AAA"/>
</dbReference>
<feature type="region of interest" description="Disordered" evidence="10">
    <location>
        <begin position="6185"/>
        <end position="6217"/>
    </location>
</feature>
<feature type="region of interest" description="Disordered" evidence="10">
    <location>
        <begin position="1604"/>
        <end position="1626"/>
    </location>
</feature>
<dbReference type="PROSITE" id="PS50234">
    <property type="entry name" value="VWFA"/>
    <property type="match status" value="3"/>
</dbReference>
<gene>
    <name evidence="12" type="ORF">WJX74_002690</name>
</gene>
<feature type="region of interest" description="Disordered" evidence="10">
    <location>
        <begin position="2708"/>
        <end position="2729"/>
    </location>
</feature>
<feature type="domain" description="VWFA" evidence="11">
    <location>
        <begin position="6637"/>
        <end position="6851"/>
    </location>
</feature>
<feature type="domain" description="VWFA" evidence="11">
    <location>
        <begin position="6359"/>
        <end position="6541"/>
    </location>
</feature>
<feature type="coiled-coil region" evidence="9">
    <location>
        <begin position="2879"/>
        <end position="2928"/>
    </location>
</feature>
<dbReference type="EMBL" id="JALJOS010000044">
    <property type="protein sequence ID" value="KAK9820719.1"/>
    <property type="molecule type" value="Genomic_DNA"/>
</dbReference>
<evidence type="ECO:0000256" key="2">
    <source>
        <dbReference type="ARBA" id="ARBA00004642"/>
    </source>
</evidence>
<feature type="coiled-coil region" evidence="9">
    <location>
        <begin position="3439"/>
        <end position="3480"/>
    </location>
</feature>
<dbReference type="GO" id="GO:0005654">
    <property type="term" value="C:nucleoplasm"/>
    <property type="evidence" value="ECO:0007669"/>
    <property type="project" value="UniProtKB-SubCell"/>
</dbReference>
<dbReference type="InterPro" id="IPR003593">
    <property type="entry name" value="AAA+_ATPase"/>
</dbReference>
<dbReference type="GO" id="GO:0016887">
    <property type="term" value="F:ATP hydrolysis activity"/>
    <property type="evidence" value="ECO:0007669"/>
    <property type="project" value="InterPro"/>
</dbReference>
<evidence type="ECO:0000256" key="6">
    <source>
        <dbReference type="ARBA" id="ARBA00022840"/>
    </source>
</evidence>
<keyword evidence="6" id="KW-0067">ATP-binding</keyword>
<dbReference type="PANTHER" id="PTHR48103:SF2">
    <property type="entry name" value="MIDASIN"/>
    <property type="match status" value="1"/>
</dbReference>
<evidence type="ECO:0000256" key="8">
    <source>
        <dbReference type="ARBA" id="ARBA00023242"/>
    </source>
</evidence>
<sequence length="7295" mass="796169">MQLGRSAVNEEIFTTLLQVHGSSLELDTNILQSLLSLYQQSAHGCLLLEIARLLLRALRDPRGVTKGNVAESLAKGPDGFAKLCLIAEEEPSIGIGLVIEVCLWLPKSLNEQQSSLLRLLTSAEPEAKLQPHLLAAELFGDQAMRLVRLVCMPSNVAFCMQLVQHVLSELTLVQSASLGDSISCDLPKNALWPRQRETMVKLVEAFTMCLGESRLRPTLSKALECQLAAALRLLMAEPELQACGVALTSEIMHLDAEECKILQATFAAGTIDESRGNQSGMAKSSLKSFVPDQAWSNGAGNFSLGSQTCQCAPEDFTAVAKLLKPMLDSRQGTTLADIREALGLKPSGVVASEVSDGHQEGLSTFVLTATTQENIHRVRQAALAGIPLLLEGDTGIGKSATIQAAASEAKANLVRFNMSSHITVDDLFGRVALETKEGGESFHFVPQPFTFAFESGRWLLLDELNLAPDNVLQSIEAAIDTGQLHLTDSSSSTNHNRIISMHPSFRLFAAQNPAVNEFRGKRETLSSSLLDRFQPLQLLPLPNSECTEIVASQLHPGSSDGLASSYGKRMVAMHSAVAACMKAKIGSSAQPPVLATFTLRDLLKWAARCSVMFREQAQGSSSGRDLKLLEQPMAFEAWSVYGARLPSCDLRAAVAGIIQEHFMCWGGPDACDPHIKIANPPSGLHQVMVDQLSSSYKAATTSSLQQAPALGEAAEQIDLVHQSVLEAILAEDFVREHGFYGNASAWKDKWLRQVQSQRRSQSMSQTDVYNIGEALYTAAMRGEAAKQRVRMAFVAAAPGRVSKVEVEQTSDAPFILTPRVKGLWKLIVSAMKDGQPPEPVLVYGAPGCGKSAVIRQLALALGQGLQGCYLTSEVDATALVGQQMPNDEVGEGRIVWRDGAATKAYKQGCWLLIDNLDQADPCVLERMNPLLEQPPTWVLTEQGHVDPLKCCTAPDGSQMCGPAAGFAILATMNSETRPYPLSPALANRFTVYSMQDMPTDAMEFNVEVNMLAAGLMGLTPGRETQIAADFCKWLVKKEFCNSTGQLIRLLDRAYLLACQRTMDIPTSLAQAAFVIFGKREGLNDSVSMYFRQVHAIPAAKLAIPLPPATSRMPGANKSQHVLTSSRRDLAAMVLACVDCNIPVLLEGPAAVGKTSLIAFLATEYGKCSLERVNNSDMTTIQDYFGSWLPVEDKLEFKPGVLLTALENGSWLLADELNLAPAPVISMLAPLLEGQGKIAIPGTDRHVNRHENFRSELKKYSPPEHKLSEFFATQNPAKYANRQSLPSTLLSRFVQLRAGDFPKGELAQIIVSRSDEALKADIPCEVAQQMEQLYFHLQGIDGIDFSMRDIIKWLRRHRQLGRSSVWWVSGLFLLSSRIQAQSQASLRLIDSFTSINGWSAAAGFKLDSPVNLQQTVEGVSMAQGSLRILVKDANLSSSSLFDNERRPPQSFLRSLIQIAAAAQHQEPILLVGPTSFKSLLIRTWAAITGKNETLKKVHLSADSEVSELIGQIQPTTAVKLLEELPILARLFASRVIGACQYEDPNQRSKRDSLNAQISGLQRSVDAAVADYEERYRSQLSASLSSDSNLSSDSLLEDEHQGFQPVNTSAYEPQTHGRATSNQPSAQPLVESWQLLQAQSVISMSNSPSSSSLDEVGSQASGRALDNEVHAAHNLDPFEEDPFASNDSTPQVDGFDPFQEIGDEPTEAAQWQSEGLPNDDPFGEEAIFDTTETIQEVETWSPASISRGQQGFDLSADVRNSAEGVFQLTRMLTKTLGASDSGLMQISKTMNTIWTALLRQYDGSQPQFMFKDGPVVEAATLGYQLLLEDLDAPSQAVTERLNSILETERSFRVTENLLMADQPEIGIHTDFQVFATVHQHHPQQPLKLSPAIRSRFTEVTISGYTANEIREVVTQELQQRLPATPDATHLVDKLFAVRAMTTAQGSNASDIHRLMRWIDFICNHSSEVSLSRRLLLGARFCYLLPGETIGDQLQASWTGILGASADLMWAQRLFTKPAEDDKTGPGAPVHLTPDGNVQLAYTGVVAVLQKQAIQPLTNEMLRDRLKHANTTTFLENTACIFAALQARTPLLLEGPPGIGKTAAVLQVAALLGAECERINFSSSTTFEQLFGMYVPQYLNGKRVFAWQPGKLSQAITAGKWLLLDELNLASAEVLDRIASHLDALLPDQRSCSAPDTPKIHIFATMNPASIGGGRTLLPRAIRNMFMNVQLQEFGENEIFEIMRSLFASSIWKQHLSENHLVKIFKVHNEVKARAKSRQLGQIGGPYDFNLRDIAKVKDAVEGCIQDQMHFYQYSADGGAVESQAAAVRFQDIQDLALSRLLELVYAARFHDITDQLQVKACIKQFFPEAAKATQTARVVTIDESVPDCLQIGHVYMGKGNYSSPVKPLIHTASTCGYLELLATAAQSGRAILLEGDTCSGKTSLVIELARLKQQKLTVISLHQEVDIAQLLGQWLPAQDQQGQHSWLPGFHDYITVVIKELIVYVAPLLPNHDQTDVIRSVLFAVEVRRRSDSAAQDVSTDAALESLELLDHLEEGLKRASQSEHLLPGLAARVGKLFRRLTFYREQLQDISSMRAGKGMAFKFVEGPVIEAAQQGHWILLDNINSAPPEIIERLNSLMEETPSLNLYEHGTGHELKRSDGTIHEDFRIFATANMHRVHSHKLSAALLNRVIRIWLPALDSLVQPLPGAGPARQATLSAQTTAGPSDAGSLPAEEQCQAKILPIVAEYFAGFRGQQELSRLAVQIHLHMQGLMLSGQLLVLHSSKLTLRKLIQSVRGAIALVNRGQNLVPAMERLIADGQDVALYIEDKNSVNRALSLKTLSMLLTDAAAQQHAEEMRRQASSTQSSASDLQAAPVHLVQIETIDAQRVELTKELEEAKLACTQTCDYLQKEHERSLDELQCSIMQAESMPAVVNVKQAAEVHATLANGQEAAGFAQGSAALTQQPQLQNILSVRKMLLGQFPTAVVAPIEECTLSLVALREIAASKSMLQFQTSAARRADITALQRRLSPSQIQEGMQCIEQSLDKLVPSSCIQKAAMLVSLKNACKPTRARNSLQQRLQSGSSRAADVFLHMISSVASIHMLWLEQAMAIDTAKVQQLAEIFPEIVSWQDELCLHIVNSVQIQDGNLTHTMAAADIFPSGYFVRGQQCLDRFMQQLDLPSELRQRHNSVLVQFEGFSFESSAAAAAAAVPSTQQLAQLCNMLSDSPAVRFEADELCHNGEQAQAVLAQLLEEQSIFRARALLCVSQATASSTASQNCVYLACENLSCLATACQPVMQYLRADNLTLLSTYPGLQRLMQWQQVLSTHLQSLPEGLDCSIHPLQLQLSDIIALMAPEDVQSAAFLSCCQSEVATALSGSVVCMHDARAIEQKVAKLPRHRTPVAGSLCAFPKYEVGSDDETPLMHPNLYETLVKSAHTLGLEWCKANREELTRKNANLQAEIERAQKTLWQEENRAKRTMKDALQEAICGLQACQVLTVCSSQPVQQFERAAAPALAFRLFREGAQPALPARGMAKAAIAQAEQCLQQLQEAVQPFTTPIIDVILRMASMFHLGLRSYYTCLMQLPTFIDFCTSVGCSSLRESQAEILNASNGVAAAISTLERCLNIKDKRCNSVGPEDFAQISDLVNQIHNLQVALQPCGPFVTQVLVGVEAFLASMHAAALKYAAILGQPALGIKYTQHSITAQAQALLNHAPPDDEAALRGFIRGLKFQIPTLQATLTRLAPSACYQTAANPFIFLDEIDAQMEQHGQAQISAGFFSKHLLRVMTSLTNRFLSEDCEEVQTSMDQLHALQSLMSAFKDLAARHWSSMPEDATAKTASLGELMAVFKGKFEPIYLEQRSSLGPHVHVLKQLISYLALSVFRTCTLSLPRAIPATASNAATAQWALPHQPSSIKDLPASLQLADTADCTALLDRLQCNPSSADPGRLREALEFLLKPFSVRANFIICSIPDITDTVCNDLSGCLWACLVAFVMEGLMELHQAANKLLLQPLQEVHSAPAVLLDMLLQADTWLLGTVSDNAHKECARFLADIHACSAHSLGRQMAQACSASREAEAKLVQQRHDVREQGHLSDFNRLQGNADEQEAQFQRRLQCYEDQLRDSTTTVRDIQHCAAEVFQICSELELQPDAGNQGGPSNPRLARAIATQAWRSAFPPCPQRVDMHPGRWGLQPGRVLFRLYDIKLIVPAHSIDVHLFCVGGILWTAKEPRPKFGYRWHSERAWFGGHQEAPQDAKPSLLYVLQTGDSCQLQIMVRRLPRTKWDEPDKYPFSTMQIKELNSLSAWFNVPQAGQAGLTWKVAQMEGLKRIEAADASEGYREFQTNVNRLRGYSSQMLFQQASERQQQLKRLVSHCRAHPELPQKVHMTDPSILLKEKHVANREAKIADEKAVRLTNESKVMADLQLAVINLENSCNNLTRATNAVVLFSHQLDLVQQLRFAVVRARAALEHHHRTPIRLSIMQPAGLAAPLSRVWTREMKSAFQDVQVLSRDWQLGLDHLLCTLHQLLSWRVLEHMTNQATHKETQELWQQAEAVMQDIRTSISHSNANAYLIASNQSQLDAARVLLAQRQQQTKQMECGKDAYSDAPQLSCTGDHHQQAVVALRSCRAPATYLTIDQRSAGLCCSSSSVRIDFGTVASGTGQMEHALIINNSLSRPLQAQVSNGSPSTLSNISFEPKKLQVPAHGSSKLQCLLDTSKAVALEEEVDWGNLAADPSSKHTRHLTLTNLSSIRVLIKCRVQPGESAGLFHLKSNRLLLEPHGQAKVAIKLAPQHARGLVTAHLCVGLGSKNHYKMVKLQARLVIPTFQLLCNGKEQAFGASISLPSMQPAEQISIGMQIENSGEVAFEYQVQLSGSSSSVQCSPCSGSIPVGACALIALTISAPAALPMALESAAVRHHVSLHVAGAAQPSFPLVLTGVCGRPKLLDSPRPTHFELRTADAAKLCKQDQEGVCGSLEIRNVGSAGVNIHTTSSAFCLEPQELRISEQQEGKAQLRWWPGRFGIHQRTTEVQLSSSDNCNPTIQWSSKVSARGPLLRLSPPILQFAGTSPASSASEERLTFTVSNQGTKQLKGQLSLVNSTFQPPTDSLILIRPTQLANDPEQVLPMLGHHVCLDQGDTITFTLAIKRRGPATFQHAQLQFKASNQHELGPGGRARKVVSSIQVIADQSADNRLPKLTTVFEQPKLKWLECCWTAVSSTMLNYALFDMDQPTVGLVLAQACFAILGGNNETSSNAESLRSQLNLLDAQQALSASTLQSFFSHALNQSCGMTISGPSALAQLAEIIAGQQDILQQQPGAIVLCMARVLGCSAQKFISTVLPLLNQSSAMPAAAAMLAQMYGLNRQQAAAMQDFTSTLAETPTDVSCAVAFANIFGGTRFMTFSQVFVDLASDLSADIDNYSPGKIATKMLLALSSKPEHHAAGSLLASAMTDMTDASWERSKCSLVELYQRHLASSMRVSLHQQWQAIISTAIQLSEGTIELADLKHILELTEYLAFCESPSSSDSLCQVLDAVLELHSGPRARIGQQCKQVMAGCRNEESAIQTACAMTEALVEVTQAMDAAPVTQQLRLINQVLLRHGPAIAAQADVGQIAVETAELLHVYAAEHQQEVVACLKQASEAAANHQSVQRLVLPLVHLCRLQLADTAGQKLLKAALCLVPFWQDGEAGNLSSGQAVQVALELAAACTDLPSLHQGPDAFATKIAKAQAMADSLIEMRSGSTFPDGLLLMLQSAAEAAQMCGCSIAQEAFDDLGRASADPSGGQTTLILQLCQSMHGSDLQRLKDAVLALRDALTSFPTTLAAQSLQNLAVLHGWPLDVRETLEAMSAVLHHLSNSADQLSLAAADACLSEKLQRQHDHACRVLTCFLQAWDPTSPTSAVPKATVSILKTLSAMQYASNAHTALPSLSLRQQAQRETALKIVKLQLLVGLMQVVMSPEGLLETSFVRVNEAVGATASIHQEDMSISDLARNGGRDGQQAAPINVSQALESGSSNLALMPHQPASSLKAETLAQPVLTTGLRILQLMKVSRIFLGISSPSVRKYMLADEAKVRECFAGIPSGLLPSPVQQALERLDVMSGPQDNYELPAIERLQGSDAQLQPVGSHFSQNAAPEQKWELENFVTQGTQLVSLEVEQLTNPAGQHGADEHGAISEERWMMPLDSILSPISIRLSPSADNVALPGSQQHPAGHSATVQPHGQQASSGAAADRRINAADLVPELITKYVNKKALEAKKPSQKSGQAAIDTAAAAVDEEHLQRLQATINFDPKASITDLVAAYAQAAASKKASSVVVDTSLPCTEHKDLKGSPSDYQRLAQTELLQNSCRLVLRNFQAFFQQFHDKVQQHQDVEWIIMVDNSGSMKSKRIQVAEAIVIIAETLRRIECRFGVWRFGGKGQAGCRMMKALDQPFDHLVGQQILEGFSYTEGTYPASNLERIAKAVWPEDIPASSSTKQTHRAILMVLDGLTQETVTEDYRGILQQKDINLCVLNIKDSHQDKLMDKIKGLFSTITSNNFKVLDTLDIDRMPLLVSELMIRAFDQILQKAANKHQHDPIPQAWQAAASRLTGQIDDYVEVLGDIVFPINCHTRRCGDLSGASLYLPGLIKALCTDFAHKKIFSAKKAGGRREYSVALVMDVSTSMQGHLADAAIETLVCLISALVQIGIENFAIVSFGQQVRLLKACSMPWDAAAIHLLLSQLKFDNECATFDANAVILTTRLLENFGAKGPRTMFVMSDGYGISGSRLAQALQLAQEENVMVMGMGIGLDKTYVPSCYQHWLTAGLPSAVPAAFRQLHGQETSSIASPEDSHGSVPDWEQQLLRDQSSKILTSKDIVENMQHIFSHLHAEAQQSNELKVAPGSMPTSIQLHIVFALDCTGSMQPWITAARQQICGITGAIKPKVQKAVPEVQLDLKFALVAFRDYEDVLPGSPSHIHSFGLTDQPDQLQEWLKSDVCSPSGGGDLPEDVLGGLNEAIDLVKGSGDEAIIKFVVLIGDGPAHGPECNSGLPDRFPNGCPGQPSFTVKQVMERMQHEHVDLLMTRIRPEATDVMLAAFRSYYDVKDCRVKVSTADLYDYNQPPRSSCHMVFCLDASGSMRGRKWDQLQQAYHQCLLSRITAQAVGDKVSVITFDDTPRVIIRCEDVTAASAHRLPYTGGGTAFVPALNQAHSLLEGAPAEMHTSHTPVILFLSDGHGEGAGPACDAMQKVSAAWHQHGLQVTTVAFGSRADHACLEAMAQTAGGKFKAASTGEDLMRIFEAAAQDCNAVDGLVKRFEETISDMISTKVVLDHM</sequence>
<comment type="caution">
    <text evidence="12">The sequence shown here is derived from an EMBL/GenBank/DDBJ whole genome shotgun (WGS) entry which is preliminary data.</text>
</comment>
<evidence type="ECO:0000256" key="3">
    <source>
        <dbReference type="ARBA" id="ARBA00007188"/>
    </source>
</evidence>
<dbReference type="Gene3D" id="3.40.50.300">
    <property type="entry name" value="P-loop containing nucleotide triphosphate hydrolases"/>
    <property type="match status" value="7"/>
</dbReference>
<evidence type="ECO:0000256" key="9">
    <source>
        <dbReference type="SAM" id="Coils"/>
    </source>
</evidence>
<dbReference type="Pfam" id="PF17867">
    <property type="entry name" value="AAA_lid_7"/>
    <property type="match status" value="1"/>
</dbReference>
<dbReference type="Pfam" id="PF07728">
    <property type="entry name" value="AAA_5"/>
    <property type="match status" value="6"/>
</dbReference>
<feature type="compositionally biased region" description="Polar residues" evidence="10">
    <location>
        <begin position="1604"/>
        <end position="1624"/>
    </location>
</feature>
<evidence type="ECO:0000256" key="7">
    <source>
        <dbReference type="ARBA" id="ARBA00023186"/>
    </source>
</evidence>
<dbReference type="GO" id="GO:0005730">
    <property type="term" value="C:nucleolus"/>
    <property type="evidence" value="ECO:0007669"/>
    <property type="project" value="UniProtKB-SubCell"/>
</dbReference>
<dbReference type="Gene3D" id="3.40.50.410">
    <property type="entry name" value="von Willebrand factor, type A domain"/>
    <property type="match status" value="4"/>
</dbReference>
<dbReference type="PANTHER" id="PTHR48103">
    <property type="entry name" value="MIDASIN-RELATED"/>
    <property type="match status" value="1"/>
</dbReference>
<dbReference type="InterPro" id="IPR040848">
    <property type="entry name" value="AAA_lid_7"/>
</dbReference>
<proteinExistence type="inferred from homology"/>
<keyword evidence="13" id="KW-1185">Reference proteome</keyword>
<dbReference type="FunFam" id="3.40.50.300:FF:000142">
    <property type="entry name" value="Midasin"/>
    <property type="match status" value="2"/>
</dbReference>
<evidence type="ECO:0000256" key="4">
    <source>
        <dbReference type="ARBA" id="ARBA00017143"/>
    </source>
</evidence>
<keyword evidence="7" id="KW-0143">Chaperone</keyword>
<evidence type="ECO:0000259" key="11">
    <source>
        <dbReference type="PROSITE" id="PS50234"/>
    </source>
</evidence>
<dbReference type="Pfam" id="PF13768">
    <property type="entry name" value="VWA_3"/>
    <property type="match status" value="1"/>
</dbReference>
<dbReference type="SMART" id="SM00382">
    <property type="entry name" value="AAA"/>
    <property type="match status" value="5"/>
</dbReference>
<comment type="subcellular location">
    <subcellularLocation>
        <location evidence="1">Nucleus</location>
        <location evidence="1">Nucleolus</location>
    </subcellularLocation>
    <subcellularLocation>
        <location evidence="2">Nucleus</location>
        <location evidence="2">Nucleoplasm</location>
    </subcellularLocation>
</comment>
<dbReference type="SUPFAM" id="SSF53300">
    <property type="entry name" value="vWA-like"/>
    <property type="match status" value="4"/>
</dbReference>
<comment type="similarity">
    <text evidence="3">Belongs to the midasin family.</text>
</comment>
<evidence type="ECO:0000313" key="12">
    <source>
        <dbReference type="EMBL" id="KAK9820719.1"/>
    </source>
</evidence>
<accession>A0AAW1QH18</accession>
<dbReference type="InterPro" id="IPR036465">
    <property type="entry name" value="vWFA_dom_sf"/>
</dbReference>
<keyword evidence="5" id="KW-0547">Nucleotide-binding</keyword>
<reference evidence="12 13" key="1">
    <citation type="journal article" date="2024" name="Nat. Commun.">
        <title>Phylogenomics reveals the evolutionary origins of lichenization in chlorophyte algae.</title>
        <authorList>
            <person name="Puginier C."/>
            <person name="Libourel C."/>
            <person name="Otte J."/>
            <person name="Skaloud P."/>
            <person name="Haon M."/>
            <person name="Grisel S."/>
            <person name="Petersen M."/>
            <person name="Berrin J.G."/>
            <person name="Delaux P.M."/>
            <person name="Dal Grande F."/>
            <person name="Keller J."/>
        </authorList>
    </citation>
    <scope>NUCLEOTIDE SEQUENCE [LARGE SCALE GENOMIC DNA]</scope>
    <source>
        <strain evidence="12 13">SAG 2145</strain>
    </source>
</reference>
<dbReference type="GO" id="GO:0005524">
    <property type="term" value="F:ATP binding"/>
    <property type="evidence" value="ECO:0007669"/>
    <property type="project" value="UniProtKB-KW"/>
</dbReference>
<evidence type="ECO:0000256" key="1">
    <source>
        <dbReference type="ARBA" id="ARBA00004604"/>
    </source>
</evidence>
<dbReference type="SMART" id="SM00327">
    <property type="entry name" value="VWA"/>
    <property type="match status" value="4"/>
</dbReference>
<dbReference type="SUPFAM" id="SSF52540">
    <property type="entry name" value="P-loop containing nucleoside triphosphate hydrolases"/>
    <property type="match status" value="6"/>
</dbReference>
<feature type="domain" description="VWFA" evidence="11">
    <location>
        <begin position="7090"/>
        <end position="7278"/>
    </location>
</feature>
<feature type="compositionally biased region" description="Polar residues" evidence="10">
    <location>
        <begin position="2713"/>
        <end position="2722"/>
    </location>
</feature>
<keyword evidence="9" id="KW-0175">Coiled coil</keyword>
<name>A0AAW1QH18_9CHLO</name>
<dbReference type="InterPro" id="IPR027417">
    <property type="entry name" value="P-loop_NTPase"/>
</dbReference>
<protein>
    <recommendedName>
        <fullName evidence="4">Midasin</fullName>
    </recommendedName>
</protein>
<dbReference type="GO" id="GO:0030687">
    <property type="term" value="C:preribosome, large subunit precursor"/>
    <property type="evidence" value="ECO:0007669"/>
    <property type="project" value="TreeGrafter"/>
</dbReference>
<evidence type="ECO:0000313" key="13">
    <source>
        <dbReference type="Proteomes" id="UP001438707"/>
    </source>
</evidence>
<dbReference type="GO" id="GO:0000027">
    <property type="term" value="P:ribosomal large subunit assembly"/>
    <property type="evidence" value="ECO:0007669"/>
    <property type="project" value="TreeGrafter"/>
</dbReference>
<dbReference type="Proteomes" id="UP001438707">
    <property type="component" value="Unassembled WGS sequence"/>
</dbReference>
<keyword evidence="8" id="KW-0539">Nucleus</keyword>
<organism evidence="12 13">
    <name type="scientific">Apatococcus lobatus</name>
    <dbReference type="NCBI Taxonomy" id="904363"/>
    <lineage>
        <taxon>Eukaryota</taxon>
        <taxon>Viridiplantae</taxon>
        <taxon>Chlorophyta</taxon>
        <taxon>core chlorophytes</taxon>
        <taxon>Trebouxiophyceae</taxon>
        <taxon>Chlorellales</taxon>
        <taxon>Chlorellaceae</taxon>
        <taxon>Apatococcus</taxon>
    </lineage>
</organism>
<evidence type="ECO:0000256" key="10">
    <source>
        <dbReference type="SAM" id="MobiDB-lite"/>
    </source>
</evidence>